<dbReference type="OrthoDB" id="7985403at2"/>
<evidence type="ECO:0000256" key="1">
    <source>
        <dbReference type="SAM" id="SignalP"/>
    </source>
</evidence>
<dbReference type="AlphaFoldDB" id="A0A140NMY7"/>
<dbReference type="PATRIC" id="fig|1157951.4.peg.1649"/>
<reference evidence="5" key="2">
    <citation type="submission" date="2012-04" db="EMBL/GenBank/DDBJ databases">
        <title>Complete genome sequence of Providencia stuartii clinical isolate MRSN 2154.</title>
        <authorList>
            <person name="Clifford R.J."/>
            <person name="Hang J."/>
            <person name="Riley M.C."/>
            <person name="Onmus-Leone F."/>
            <person name="Kuschner R.A."/>
            <person name="Lesho E.P."/>
            <person name="Waterman P.E."/>
        </authorList>
    </citation>
    <scope>NUCLEOTIDE SEQUENCE [LARGE SCALE GENOMIC DNA]</scope>
    <source>
        <strain evidence="5">MRSN 2154</strain>
    </source>
</reference>
<reference evidence="4 5" key="1">
    <citation type="journal article" date="2012" name="J. Bacteriol.">
        <title>Complete Genome Sequence of Providencia stuartii Clinical Isolate MRSN 2154.</title>
        <authorList>
            <person name="Clifford R.J."/>
            <person name="Hang J."/>
            <person name="Riley M.C."/>
            <person name="Onmus-Leone F."/>
            <person name="Kuschner R.A."/>
            <person name="Lesho E.P."/>
            <person name="Waterman P.E."/>
        </authorList>
    </citation>
    <scope>NUCLEOTIDE SEQUENCE [LARGE SCALE GENOMIC DNA]</scope>
    <source>
        <strain evidence="4 5">MRSN 2154</strain>
    </source>
</reference>
<dbReference type="InterPro" id="IPR051532">
    <property type="entry name" value="Ester_Hydrolysis_Enzymes"/>
</dbReference>
<dbReference type="InterPro" id="IPR036514">
    <property type="entry name" value="SGNH_hydro_sf"/>
</dbReference>
<dbReference type="HOGENOM" id="CLU_026695_2_0_6"/>
<dbReference type="Pfam" id="PF22753">
    <property type="entry name" value="Ape1_N"/>
    <property type="match status" value="1"/>
</dbReference>
<dbReference type="GO" id="GO:0016788">
    <property type="term" value="F:hydrolase activity, acting on ester bonds"/>
    <property type="evidence" value="ECO:0007669"/>
    <property type="project" value="UniProtKB-ARBA"/>
</dbReference>
<evidence type="ECO:0000259" key="2">
    <source>
        <dbReference type="Pfam" id="PF13472"/>
    </source>
</evidence>
<dbReference type="Proteomes" id="UP000005012">
    <property type="component" value="Chromosome"/>
</dbReference>
<dbReference type="CDD" id="cd01825">
    <property type="entry name" value="SGNH_hydrolase_peri1"/>
    <property type="match status" value="1"/>
</dbReference>
<protein>
    <submittedName>
        <fullName evidence="4">Periplasmic protein</fullName>
    </submittedName>
</protein>
<dbReference type="Gene3D" id="3.40.50.1110">
    <property type="entry name" value="SGNH hydrolase"/>
    <property type="match status" value="1"/>
</dbReference>
<sequence length="410" mass="45151">MKQNKLRQAKSKLAAASVIALLSLSLLSCQQDAERTSQGSTRGGTLTNVNVRGQLINNAEPNLSHFASKLKQGHQQVHIVQIGDSHTAADFFSGNLRTLFQQRYGDAGPGFVPAISIPGQRTATINRRSDKQQWELFSSRKDERFDYPLGGLIALPMTSASTVQLMPLQAANGVYQLQALYQNTAGSQMSVSPAASSPVALPATGNYWRFSSPVNTQLPAEVTVSNDNNLKLGGWLLRSNRPGVMLSAIGINGATINMIDKWQPQWVETLAQMSPDMVILAYGTNEAFNDKLDLIAYQQSLREKIRQIRQYMPKSVIVLVGPNDSIKFNDATSCDAKMPVHLKNVIKIQKAIAAQENTLFWDWQDFMGGPCSIRSWAAQDLARPDNVHLSAEGYKRSAQGFYQQLSQLLN</sequence>
<feature type="domain" description="SGNH hydrolase-type esterase" evidence="2">
    <location>
        <begin position="246"/>
        <end position="396"/>
    </location>
</feature>
<dbReference type="RefSeq" id="WP_014656917.1">
    <property type="nucleotide sequence ID" value="NC_017731.1"/>
</dbReference>
<gene>
    <name evidence="4" type="ordered locus">S70_08265</name>
</gene>
<proteinExistence type="predicted"/>
<dbReference type="PROSITE" id="PS51257">
    <property type="entry name" value="PROKAR_LIPOPROTEIN"/>
    <property type="match status" value="1"/>
</dbReference>
<dbReference type="PANTHER" id="PTHR30383">
    <property type="entry name" value="THIOESTERASE 1/PROTEASE 1/LYSOPHOSPHOLIPASE L1"/>
    <property type="match status" value="1"/>
</dbReference>
<dbReference type="EMBL" id="CP003488">
    <property type="protein sequence ID" value="AFH93516.1"/>
    <property type="molecule type" value="Genomic_DNA"/>
</dbReference>
<feature type="chain" id="PRO_5007303744" evidence="1">
    <location>
        <begin position="34"/>
        <end position="410"/>
    </location>
</feature>
<dbReference type="KEGG" id="psi:S70_08265"/>
<keyword evidence="1" id="KW-0732">Signal</keyword>
<dbReference type="InterPro" id="IPR055041">
    <property type="entry name" value="Ape1_N"/>
</dbReference>
<feature type="signal peptide" evidence="1">
    <location>
        <begin position="1"/>
        <end position="33"/>
    </location>
</feature>
<organism evidence="4 5">
    <name type="scientific">Providencia stuartii (strain MRSN 2154)</name>
    <dbReference type="NCBI Taxonomy" id="1157951"/>
    <lineage>
        <taxon>Bacteria</taxon>
        <taxon>Pseudomonadati</taxon>
        <taxon>Pseudomonadota</taxon>
        <taxon>Gammaproteobacteria</taxon>
        <taxon>Enterobacterales</taxon>
        <taxon>Morganellaceae</taxon>
        <taxon>Providencia</taxon>
    </lineage>
</organism>
<dbReference type="Gene3D" id="2.60.120.1360">
    <property type="match status" value="1"/>
</dbReference>
<dbReference type="PANTHER" id="PTHR30383:SF29">
    <property type="entry name" value="SGNH HYDROLASE-TYPE ESTERASE DOMAIN-CONTAINING PROTEIN"/>
    <property type="match status" value="1"/>
</dbReference>
<evidence type="ECO:0000259" key="3">
    <source>
        <dbReference type="Pfam" id="PF22753"/>
    </source>
</evidence>
<evidence type="ECO:0000313" key="4">
    <source>
        <dbReference type="EMBL" id="AFH93516.1"/>
    </source>
</evidence>
<evidence type="ECO:0000313" key="5">
    <source>
        <dbReference type="Proteomes" id="UP000005012"/>
    </source>
</evidence>
<feature type="domain" description="Peptidoglycan O-acetylesterase N-terminal" evidence="3">
    <location>
        <begin position="108"/>
        <end position="219"/>
    </location>
</feature>
<dbReference type="SUPFAM" id="SSF52266">
    <property type="entry name" value="SGNH hydrolase"/>
    <property type="match status" value="1"/>
</dbReference>
<name>A0A140NMY7_PROSM</name>
<accession>A0A140NMY7</accession>
<dbReference type="InterPro" id="IPR013830">
    <property type="entry name" value="SGNH_hydro"/>
</dbReference>
<dbReference type="GeneID" id="93517684"/>
<dbReference type="Pfam" id="PF13472">
    <property type="entry name" value="Lipase_GDSL_2"/>
    <property type="match status" value="1"/>
</dbReference>